<evidence type="ECO:0000256" key="8">
    <source>
        <dbReference type="ARBA" id="ARBA00022723"/>
    </source>
</evidence>
<feature type="binding site" description="axial binding residue" evidence="15">
    <location>
        <position position="22"/>
    </location>
    <ligand>
        <name>a bacteriochlorophyll</name>
        <dbReference type="ChEBI" id="CHEBI:38201"/>
    </ligand>
    <ligandPart>
        <name>Mg</name>
        <dbReference type="ChEBI" id="CHEBI:25107"/>
    </ligandPart>
</feature>
<keyword evidence="5" id="KW-0148">Chlorophyll</keyword>
<gene>
    <name evidence="18" type="ORF">CCS01_15185</name>
</gene>
<dbReference type="AlphaFoldDB" id="A0A2S6NEQ3"/>
<sequence length="51" mass="5712">MSDDPNKVWPTGLTIAESEELHKHVIDGTRVFGLIAVVAHLLAFVYSPWLH</sequence>
<evidence type="ECO:0000256" key="10">
    <source>
        <dbReference type="ARBA" id="ARBA00022956"/>
    </source>
</evidence>
<evidence type="ECO:0000259" key="17">
    <source>
        <dbReference type="Pfam" id="PF00556"/>
    </source>
</evidence>
<dbReference type="PRINTS" id="PR00674">
    <property type="entry name" value="LIGHTHARVSTB"/>
</dbReference>
<dbReference type="GO" id="GO:0005886">
    <property type="term" value="C:plasma membrane"/>
    <property type="evidence" value="ECO:0007669"/>
    <property type="project" value="UniProtKB-SubCell"/>
</dbReference>
<evidence type="ECO:0000256" key="14">
    <source>
        <dbReference type="ARBA" id="ARBA00023243"/>
    </source>
</evidence>
<organism evidence="18 19">
    <name type="scientific">Rhodopila globiformis</name>
    <name type="common">Rhodopseudomonas globiformis</name>
    <dbReference type="NCBI Taxonomy" id="1071"/>
    <lineage>
        <taxon>Bacteria</taxon>
        <taxon>Pseudomonadati</taxon>
        <taxon>Pseudomonadota</taxon>
        <taxon>Alphaproteobacteria</taxon>
        <taxon>Acetobacterales</taxon>
        <taxon>Acetobacteraceae</taxon>
        <taxon>Rhodopila</taxon>
    </lineage>
</organism>
<dbReference type="InterPro" id="IPR035889">
    <property type="entry name" value="Light-harvesting_complex"/>
</dbReference>
<accession>A0A2S6NEQ3</accession>
<dbReference type="InterPro" id="IPR000066">
    <property type="entry name" value="Antenna_a/b"/>
</dbReference>
<evidence type="ECO:0000256" key="6">
    <source>
        <dbReference type="ARBA" id="ARBA00022549"/>
    </source>
</evidence>
<keyword evidence="10" id="KW-0076">Bacteriochlorophyll</keyword>
<dbReference type="Proteomes" id="UP000239724">
    <property type="component" value="Unassembled WGS sequence"/>
</dbReference>
<dbReference type="GO" id="GO:0030077">
    <property type="term" value="C:plasma membrane light-harvesting complex"/>
    <property type="evidence" value="ECO:0007669"/>
    <property type="project" value="InterPro"/>
</dbReference>
<dbReference type="NCBIfam" id="NF040862">
    <property type="entry name" value="pufB_517_ASD"/>
    <property type="match status" value="1"/>
</dbReference>
<evidence type="ECO:0000256" key="3">
    <source>
        <dbReference type="ARBA" id="ARBA00011052"/>
    </source>
</evidence>
<dbReference type="InterPro" id="IPR002362">
    <property type="entry name" value="LHB-1/5"/>
</dbReference>
<feature type="domain" description="Antenna complex alpha/beta subunit" evidence="17">
    <location>
        <begin position="17"/>
        <end position="50"/>
    </location>
</feature>
<dbReference type="SUPFAM" id="SSF56918">
    <property type="entry name" value="Light-harvesting complex subunits"/>
    <property type="match status" value="1"/>
</dbReference>
<evidence type="ECO:0000256" key="12">
    <source>
        <dbReference type="ARBA" id="ARBA00022991"/>
    </source>
</evidence>
<evidence type="ECO:0000256" key="4">
    <source>
        <dbReference type="ARBA" id="ARBA00022475"/>
    </source>
</evidence>
<keyword evidence="19" id="KW-1185">Reference proteome</keyword>
<evidence type="ECO:0000256" key="7">
    <source>
        <dbReference type="ARBA" id="ARBA00022692"/>
    </source>
</evidence>
<proteinExistence type="inferred from homology"/>
<comment type="similarity">
    <text evidence="3">Belongs to the antenna complex beta subunit family.</text>
</comment>
<evidence type="ECO:0000256" key="15">
    <source>
        <dbReference type="PIRSR" id="PIRSR002900-1"/>
    </source>
</evidence>
<evidence type="ECO:0000256" key="13">
    <source>
        <dbReference type="ARBA" id="ARBA00023136"/>
    </source>
</evidence>
<dbReference type="Gene3D" id="1.20.5.250">
    <property type="match status" value="1"/>
</dbReference>
<dbReference type="EMBL" id="NHRY01000156">
    <property type="protein sequence ID" value="PPQ33054.1"/>
    <property type="molecule type" value="Genomic_DNA"/>
</dbReference>
<keyword evidence="7 16" id="KW-0812">Transmembrane</keyword>
<evidence type="ECO:0000313" key="19">
    <source>
        <dbReference type="Proteomes" id="UP000239724"/>
    </source>
</evidence>
<dbReference type="GO" id="GO:0042314">
    <property type="term" value="F:bacteriochlorophyll binding"/>
    <property type="evidence" value="ECO:0007669"/>
    <property type="project" value="UniProtKB-KW"/>
</dbReference>
<dbReference type="PIRSF" id="PIRSF002900">
    <property type="entry name" value="Antenna_beta"/>
    <property type="match status" value="1"/>
</dbReference>
<evidence type="ECO:0000256" key="9">
    <source>
        <dbReference type="ARBA" id="ARBA00022842"/>
    </source>
</evidence>
<evidence type="ECO:0000256" key="11">
    <source>
        <dbReference type="ARBA" id="ARBA00022989"/>
    </source>
</evidence>
<reference evidence="18 19" key="1">
    <citation type="journal article" date="2018" name="Arch. Microbiol.">
        <title>New insights into the metabolic potential of the phototrophic purple bacterium Rhodopila globiformis DSM 161(T) from its draft genome sequence and evidence for a vanadium-dependent nitrogenase.</title>
        <authorList>
            <person name="Imhoff J.F."/>
            <person name="Rahn T."/>
            <person name="Kunzel S."/>
            <person name="Neulinger S.C."/>
        </authorList>
    </citation>
    <scope>NUCLEOTIDE SEQUENCE [LARGE SCALE GENOMIC DNA]</scope>
    <source>
        <strain evidence="18 19">DSM 161</strain>
    </source>
</reference>
<keyword evidence="11 16" id="KW-1133">Transmembrane helix</keyword>
<evidence type="ECO:0000313" key="18">
    <source>
        <dbReference type="EMBL" id="PPQ33054.1"/>
    </source>
</evidence>
<dbReference type="InterPro" id="IPR023624">
    <property type="entry name" value="Antenna_beta_dom_sf"/>
</dbReference>
<name>A0A2S6NEQ3_RHOGL</name>
<evidence type="ECO:0000256" key="2">
    <source>
        <dbReference type="ARBA" id="ARBA00004249"/>
    </source>
</evidence>
<comment type="function">
    <text evidence="1">Antenna complexes are light-harvesting systems, which transfer the excitation energy to the reaction centers.</text>
</comment>
<dbReference type="GO" id="GO:0046872">
    <property type="term" value="F:metal ion binding"/>
    <property type="evidence" value="ECO:0007669"/>
    <property type="project" value="UniProtKB-KW"/>
</dbReference>
<keyword evidence="12" id="KW-0157">Chromophore</keyword>
<dbReference type="RefSeq" id="WP_104519685.1">
    <property type="nucleotide sequence ID" value="NZ_NHRY01000156.1"/>
</dbReference>
<dbReference type="Pfam" id="PF00556">
    <property type="entry name" value="LHC"/>
    <property type="match status" value="1"/>
</dbReference>
<keyword evidence="4" id="KW-1003">Cell membrane</keyword>
<protein>
    <submittedName>
        <fullName evidence="18">Light-harvesting protein</fullName>
    </submittedName>
</protein>
<keyword evidence="13 16" id="KW-0472">Membrane</keyword>
<feature type="transmembrane region" description="Helical" evidence="16">
    <location>
        <begin position="31"/>
        <end position="49"/>
    </location>
</feature>
<dbReference type="OrthoDB" id="7391998at2"/>
<keyword evidence="8 15" id="KW-0479">Metal-binding</keyword>
<feature type="binding site" description="axial binding residue" evidence="15">
    <location>
        <position position="40"/>
    </location>
    <ligand>
        <name>a bacteriochlorophyll</name>
        <dbReference type="ChEBI" id="CHEBI:38201"/>
    </ligand>
    <ligandPart>
        <name>Mg</name>
        <dbReference type="ChEBI" id="CHEBI:25107"/>
    </ligandPart>
</feature>
<evidence type="ECO:0000256" key="16">
    <source>
        <dbReference type="SAM" id="Phobius"/>
    </source>
</evidence>
<evidence type="ECO:0000256" key="5">
    <source>
        <dbReference type="ARBA" id="ARBA00022494"/>
    </source>
</evidence>
<comment type="caution">
    <text evidence="18">The sequence shown here is derived from an EMBL/GenBank/DDBJ whole genome shotgun (WGS) entry which is preliminary data.</text>
</comment>
<keyword evidence="14" id="KW-0437">Light-harvesting polypeptide</keyword>
<dbReference type="InterPro" id="IPR023623">
    <property type="entry name" value="Antenna_beta_CS"/>
</dbReference>
<dbReference type="GO" id="GO:0019684">
    <property type="term" value="P:photosynthesis, light reaction"/>
    <property type="evidence" value="ECO:0007669"/>
    <property type="project" value="InterPro"/>
</dbReference>
<keyword evidence="9 15" id="KW-0460">Magnesium</keyword>
<comment type="subcellular location">
    <subcellularLocation>
        <location evidence="2">Cell inner membrane</location>
        <topology evidence="2">Single-pass type II membrane protein</topology>
    </subcellularLocation>
</comment>
<keyword evidence="6" id="KW-0042">Antenna complex</keyword>
<dbReference type="PROSITE" id="PS00969">
    <property type="entry name" value="ANTENNA_COMP_BETA"/>
    <property type="match status" value="1"/>
</dbReference>
<evidence type="ECO:0000256" key="1">
    <source>
        <dbReference type="ARBA" id="ARBA00002455"/>
    </source>
</evidence>